<dbReference type="SUPFAM" id="SSF57850">
    <property type="entry name" value="RING/U-box"/>
    <property type="match status" value="1"/>
</dbReference>
<reference evidence="4 5" key="1">
    <citation type="journal article" date="2013" name="Proc. Natl. Acad. Sci. U.S.A.">
        <title>Fine-scale variation in meiotic recombination in Mimulus inferred from population shotgun sequencing.</title>
        <authorList>
            <person name="Hellsten U."/>
            <person name="Wright K.M."/>
            <person name="Jenkins J."/>
            <person name="Shu S."/>
            <person name="Yuan Y."/>
            <person name="Wessler S.R."/>
            <person name="Schmutz J."/>
            <person name="Willis J.H."/>
            <person name="Rokhsar D.S."/>
        </authorList>
    </citation>
    <scope>NUCLEOTIDE SEQUENCE [LARGE SCALE GENOMIC DNA]</scope>
    <source>
        <strain evidence="5">cv. DUN x IM62</strain>
    </source>
</reference>
<proteinExistence type="predicted"/>
<dbReference type="EMBL" id="KI630583">
    <property type="protein sequence ID" value="EYU36879.1"/>
    <property type="molecule type" value="Genomic_DNA"/>
</dbReference>
<dbReference type="Gene3D" id="3.30.40.10">
    <property type="entry name" value="Zinc/RING finger domain, C3HC4 (zinc finger)"/>
    <property type="match status" value="1"/>
</dbReference>
<keyword evidence="2" id="KW-0175">Coiled coil</keyword>
<dbReference type="GO" id="GO:0008270">
    <property type="term" value="F:zinc ion binding"/>
    <property type="evidence" value="ECO:0007669"/>
    <property type="project" value="UniProtKB-KW"/>
</dbReference>
<feature type="coiled-coil region" evidence="2">
    <location>
        <begin position="307"/>
        <end position="334"/>
    </location>
</feature>
<dbReference type="Proteomes" id="UP000030748">
    <property type="component" value="Unassembled WGS sequence"/>
</dbReference>
<keyword evidence="1" id="KW-0479">Metal-binding</keyword>
<dbReference type="eggNOG" id="ENOG502QVIE">
    <property type="taxonomic scope" value="Eukaryota"/>
</dbReference>
<dbReference type="STRING" id="4155.A0A022RA61"/>
<dbReference type="Pfam" id="PF13920">
    <property type="entry name" value="zf-C3HC4_3"/>
    <property type="match status" value="1"/>
</dbReference>
<organism evidence="4 5">
    <name type="scientific">Erythranthe guttata</name>
    <name type="common">Yellow monkey flower</name>
    <name type="synonym">Mimulus guttatus</name>
    <dbReference type="NCBI Taxonomy" id="4155"/>
    <lineage>
        <taxon>Eukaryota</taxon>
        <taxon>Viridiplantae</taxon>
        <taxon>Streptophyta</taxon>
        <taxon>Embryophyta</taxon>
        <taxon>Tracheophyta</taxon>
        <taxon>Spermatophyta</taxon>
        <taxon>Magnoliopsida</taxon>
        <taxon>eudicotyledons</taxon>
        <taxon>Gunneridae</taxon>
        <taxon>Pentapetalae</taxon>
        <taxon>asterids</taxon>
        <taxon>lamiids</taxon>
        <taxon>Lamiales</taxon>
        <taxon>Phrymaceae</taxon>
        <taxon>Erythranthe</taxon>
    </lineage>
</organism>
<keyword evidence="1" id="KW-0862">Zinc</keyword>
<dbReference type="PANTHER" id="PTHR46405">
    <property type="entry name" value="OS05G0141500 PROTEIN"/>
    <property type="match status" value="1"/>
</dbReference>
<dbReference type="Pfam" id="PF20235">
    <property type="entry name" value="PIR2-like_helical"/>
    <property type="match status" value="1"/>
</dbReference>
<evidence type="ECO:0000259" key="3">
    <source>
        <dbReference type="PROSITE" id="PS50089"/>
    </source>
</evidence>
<dbReference type="PROSITE" id="PS50089">
    <property type="entry name" value="ZF_RING_2"/>
    <property type="match status" value="1"/>
</dbReference>
<dbReference type="AlphaFoldDB" id="A0A022RA61"/>
<dbReference type="InterPro" id="IPR013083">
    <property type="entry name" value="Znf_RING/FYVE/PHD"/>
</dbReference>
<dbReference type="InterPro" id="IPR001841">
    <property type="entry name" value="Znf_RING"/>
</dbReference>
<dbReference type="InterPro" id="IPR046527">
    <property type="entry name" value="PIR2-like_helical"/>
</dbReference>
<evidence type="ECO:0000256" key="1">
    <source>
        <dbReference type="PROSITE-ProRule" id="PRU00175"/>
    </source>
</evidence>
<keyword evidence="5" id="KW-1185">Reference proteome</keyword>
<dbReference type="InterPro" id="IPR046934">
    <property type="entry name" value="PIR2-like"/>
</dbReference>
<name>A0A022RA61_ERYGU</name>
<dbReference type="PANTHER" id="PTHR46405:SF3">
    <property type="entry name" value="RING_U-BOX SUPERFAMILY PROTEIN"/>
    <property type="match status" value="1"/>
</dbReference>
<evidence type="ECO:0000313" key="4">
    <source>
        <dbReference type="EMBL" id="EYU36879.1"/>
    </source>
</evidence>
<evidence type="ECO:0000313" key="5">
    <source>
        <dbReference type="Proteomes" id="UP000030748"/>
    </source>
</evidence>
<accession>A0A022RA61</accession>
<evidence type="ECO:0000256" key="2">
    <source>
        <dbReference type="SAM" id="Coils"/>
    </source>
</evidence>
<sequence length="478" mass="54990">MDPLSNIVTNSIAFIEKRIELKRQAFKDMDELYKSMFEALVDSVVQTRPDIRRYDAMWHLLVTKWDPVPPTTEISDSIPAHGSYEKVGIMKRINYTPLQESYLAFNVLSLRDDMQRKAGDPVITQDAITSDIVCADFLAPTTGCSYETYLDQCLDSNSDEPKNALIVDLVKSTRDLEEKTKEQKEWAQRKVVDTARRLSKNFMELNLLREACSEKDKMKDEKLHAEKEHMLKLTAMEQYFRKVNFEANFVTDTIRADAEAVKLNGSETERELKESLKREKKWKKKLSDAGKQISNFRSQRNEEKQKGMQMKLELLQANEEAKEAEVKRRQEIKAIEDMVALVAEEARTFEIGKDNARTELLRLQQKVEIDSQIDIDNCRRLEDELSRLRLCQQMAEVQLTENASSSESSGPMEYSSARRIGRRFCMMCLQNDVSVVLLPCAHQVLCFPCFERNCSAVGASCPYCNVPIEQSIRPFGPS</sequence>
<feature type="domain" description="RING-type" evidence="3">
    <location>
        <begin position="425"/>
        <end position="465"/>
    </location>
</feature>
<gene>
    <name evidence="4" type="ORF">MIMGU_mgv1a005591mg</name>
</gene>
<keyword evidence="1" id="KW-0863">Zinc-finger</keyword>
<protein>
    <recommendedName>
        <fullName evidence="3">RING-type domain-containing protein</fullName>
    </recommendedName>
</protein>